<proteinExistence type="predicted"/>
<dbReference type="GeneID" id="39744895"/>
<keyword evidence="1" id="KW-1133">Transmembrane helix</keyword>
<reference evidence="3" key="1">
    <citation type="submission" date="2017-04" db="EMBL/GenBank/DDBJ databases">
        <title>Plasmodium gonderi genome.</title>
        <authorList>
            <person name="Arisue N."/>
            <person name="Honma H."/>
            <person name="Kawai S."/>
            <person name="Tougan T."/>
            <person name="Tanabe K."/>
            <person name="Horii T."/>
        </authorList>
    </citation>
    <scope>NUCLEOTIDE SEQUENCE [LARGE SCALE GENOMIC DNA]</scope>
    <source>
        <strain evidence="3">ATCC 30045</strain>
    </source>
</reference>
<keyword evidence="1" id="KW-0812">Transmembrane</keyword>
<evidence type="ECO:0000313" key="2">
    <source>
        <dbReference type="EMBL" id="GAW84087.1"/>
    </source>
</evidence>
<evidence type="ECO:0000256" key="1">
    <source>
        <dbReference type="SAM" id="Phobius"/>
    </source>
</evidence>
<dbReference type="EMBL" id="BDQF01000104">
    <property type="protein sequence ID" value="GAW84087.1"/>
    <property type="molecule type" value="Genomic_DNA"/>
</dbReference>
<keyword evidence="3" id="KW-1185">Reference proteome</keyword>
<keyword evidence="1" id="KW-0472">Membrane</keyword>
<protein>
    <submittedName>
        <fullName evidence="2">Variable surface protein</fullName>
    </submittedName>
</protein>
<dbReference type="RefSeq" id="XP_028546676.1">
    <property type="nucleotide sequence ID" value="XM_028690875.1"/>
</dbReference>
<accession>A0A1Y1JSD6</accession>
<gene>
    <name evidence="2" type="ORF">PGO_001015</name>
</gene>
<feature type="transmembrane region" description="Helical" evidence="1">
    <location>
        <begin position="203"/>
        <end position="222"/>
    </location>
</feature>
<sequence length="280" mass="33152">MKTSENEISIFDLGFRDIVVYLDYIKKSITEKDNQETYTNCKTIMSCYKEMRKHVNFETDYKDAFDICADKYVQSEFCFKDKNSFRMMGYIDIAFYYLFHLKNKTEYAKKYKDTYLSNIQSVLQFFKNRSNVFPRIFQRIKQDYDEIIQEMETQGDNTDNQISQYIPDAKPLEVMGNELQLIIDIGDQEMIVREEDNAISKEIITTLLVSIFAIMIIIIIGYKVKINRDHIPFLKHKEGNIMKMKNKQNENMVNSFATLEGIYNESTDNKYSLAYISEGY</sequence>
<dbReference type="AlphaFoldDB" id="A0A1Y1JSD6"/>
<dbReference type="Proteomes" id="UP000195521">
    <property type="component" value="Unassembled WGS sequence"/>
</dbReference>
<name>A0A1Y1JSD6_PLAGO</name>
<comment type="caution">
    <text evidence="2">The sequence shown here is derived from an EMBL/GenBank/DDBJ whole genome shotgun (WGS) entry which is preliminary data.</text>
</comment>
<organism evidence="2 3">
    <name type="scientific">Plasmodium gonderi</name>
    <dbReference type="NCBI Taxonomy" id="77519"/>
    <lineage>
        <taxon>Eukaryota</taxon>
        <taxon>Sar</taxon>
        <taxon>Alveolata</taxon>
        <taxon>Apicomplexa</taxon>
        <taxon>Aconoidasida</taxon>
        <taxon>Haemosporida</taxon>
        <taxon>Plasmodiidae</taxon>
        <taxon>Plasmodium</taxon>
        <taxon>Plasmodium (Plasmodium)</taxon>
    </lineage>
</organism>
<evidence type="ECO:0000313" key="3">
    <source>
        <dbReference type="Proteomes" id="UP000195521"/>
    </source>
</evidence>